<gene>
    <name evidence="1" type="ORF">EJ08DRAFT_649255</name>
</gene>
<proteinExistence type="predicted"/>
<accession>A0A9P4NSK5</accession>
<reference evidence="1" key="1">
    <citation type="journal article" date="2020" name="Stud. Mycol.">
        <title>101 Dothideomycetes genomes: a test case for predicting lifestyles and emergence of pathogens.</title>
        <authorList>
            <person name="Haridas S."/>
            <person name="Albert R."/>
            <person name="Binder M."/>
            <person name="Bloem J."/>
            <person name="Labutti K."/>
            <person name="Salamov A."/>
            <person name="Andreopoulos B."/>
            <person name="Baker S."/>
            <person name="Barry K."/>
            <person name="Bills G."/>
            <person name="Bluhm B."/>
            <person name="Cannon C."/>
            <person name="Castanera R."/>
            <person name="Culley D."/>
            <person name="Daum C."/>
            <person name="Ezra D."/>
            <person name="Gonzalez J."/>
            <person name="Henrissat B."/>
            <person name="Kuo A."/>
            <person name="Liang C."/>
            <person name="Lipzen A."/>
            <person name="Lutzoni F."/>
            <person name="Magnuson J."/>
            <person name="Mondo S."/>
            <person name="Nolan M."/>
            <person name="Ohm R."/>
            <person name="Pangilinan J."/>
            <person name="Park H.-J."/>
            <person name="Ramirez L."/>
            <person name="Alfaro M."/>
            <person name="Sun H."/>
            <person name="Tritt A."/>
            <person name="Yoshinaga Y."/>
            <person name="Zwiers L.-H."/>
            <person name="Turgeon B."/>
            <person name="Goodwin S."/>
            <person name="Spatafora J."/>
            <person name="Crous P."/>
            <person name="Grigoriev I."/>
        </authorList>
    </citation>
    <scope>NUCLEOTIDE SEQUENCE</scope>
    <source>
        <strain evidence="1">CBS 130266</strain>
    </source>
</reference>
<dbReference type="EMBL" id="MU007035">
    <property type="protein sequence ID" value="KAF2430917.1"/>
    <property type="molecule type" value="Genomic_DNA"/>
</dbReference>
<organism evidence="1 2">
    <name type="scientific">Tothia fuscella</name>
    <dbReference type="NCBI Taxonomy" id="1048955"/>
    <lineage>
        <taxon>Eukaryota</taxon>
        <taxon>Fungi</taxon>
        <taxon>Dikarya</taxon>
        <taxon>Ascomycota</taxon>
        <taxon>Pezizomycotina</taxon>
        <taxon>Dothideomycetes</taxon>
        <taxon>Pleosporomycetidae</taxon>
        <taxon>Venturiales</taxon>
        <taxon>Cylindrosympodiaceae</taxon>
        <taxon>Tothia</taxon>
    </lineage>
</organism>
<name>A0A9P4NSK5_9PEZI</name>
<keyword evidence="2" id="KW-1185">Reference proteome</keyword>
<sequence length="87" mass="9914">MRKQVLTNQRQFRCPFPGCNIPPMGIGQDQFRRHLESYHIQTRPGGQQGFSCPFPNCDGVKRLKNGSYSNGTSLFLDHLMVNHGDHI</sequence>
<evidence type="ECO:0000313" key="1">
    <source>
        <dbReference type="EMBL" id="KAF2430917.1"/>
    </source>
</evidence>
<comment type="caution">
    <text evidence="1">The sequence shown here is derived from an EMBL/GenBank/DDBJ whole genome shotgun (WGS) entry which is preliminary data.</text>
</comment>
<dbReference type="AlphaFoldDB" id="A0A9P4NSK5"/>
<dbReference type="Proteomes" id="UP000800235">
    <property type="component" value="Unassembled WGS sequence"/>
</dbReference>
<protein>
    <recommendedName>
        <fullName evidence="3">C2H2-type domain-containing protein</fullName>
    </recommendedName>
</protein>
<evidence type="ECO:0000313" key="2">
    <source>
        <dbReference type="Proteomes" id="UP000800235"/>
    </source>
</evidence>
<dbReference type="OrthoDB" id="4748970at2759"/>
<evidence type="ECO:0008006" key="3">
    <source>
        <dbReference type="Google" id="ProtNLM"/>
    </source>
</evidence>